<keyword evidence="4" id="KW-1185">Reference proteome</keyword>
<dbReference type="RefSeq" id="WP_189567808.1">
    <property type="nucleotide sequence ID" value="NZ_BMXF01000006.1"/>
</dbReference>
<feature type="region of interest" description="Disordered" evidence="1">
    <location>
        <begin position="105"/>
        <end position="136"/>
    </location>
</feature>
<evidence type="ECO:0000313" key="4">
    <source>
        <dbReference type="Proteomes" id="UP000598271"/>
    </source>
</evidence>
<accession>A0A8J3D585</accession>
<evidence type="ECO:0000256" key="1">
    <source>
        <dbReference type="SAM" id="MobiDB-lite"/>
    </source>
</evidence>
<evidence type="ECO:0000313" key="3">
    <source>
        <dbReference type="EMBL" id="GHB85038.1"/>
    </source>
</evidence>
<organism evidence="3 4">
    <name type="scientific">Persicitalea jodogahamensis</name>
    <dbReference type="NCBI Taxonomy" id="402147"/>
    <lineage>
        <taxon>Bacteria</taxon>
        <taxon>Pseudomonadati</taxon>
        <taxon>Bacteroidota</taxon>
        <taxon>Cytophagia</taxon>
        <taxon>Cytophagales</taxon>
        <taxon>Spirosomataceae</taxon>
        <taxon>Persicitalea</taxon>
    </lineage>
</organism>
<reference evidence="3 4" key="1">
    <citation type="journal article" date="2014" name="Int. J. Syst. Evol. Microbiol.">
        <title>Complete genome sequence of Corynebacterium casei LMG S-19264T (=DSM 44701T), isolated from a smear-ripened cheese.</title>
        <authorList>
            <consortium name="US DOE Joint Genome Institute (JGI-PGF)"/>
            <person name="Walter F."/>
            <person name="Albersmeier A."/>
            <person name="Kalinowski J."/>
            <person name="Ruckert C."/>
        </authorList>
    </citation>
    <scope>NUCLEOTIDE SEQUENCE [LARGE SCALE GENOMIC DNA]</scope>
    <source>
        <strain evidence="3 4">KCTC 12866</strain>
    </source>
</reference>
<keyword evidence="2" id="KW-1133">Transmembrane helix</keyword>
<gene>
    <name evidence="3" type="ORF">GCM10007390_45390</name>
</gene>
<proteinExistence type="predicted"/>
<keyword evidence="2" id="KW-0812">Transmembrane</keyword>
<protein>
    <submittedName>
        <fullName evidence="3">Uncharacterized protein</fullName>
    </submittedName>
</protein>
<dbReference type="AlphaFoldDB" id="A0A8J3D585"/>
<feature type="transmembrane region" description="Helical" evidence="2">
    <location>
        <begin position="50"/>
        <end position="70"/>
    </location>
</feature>
<dbReference type="EMBL" id="BMXF01000006">
    <property type="protein sequence ID" value="GHB85038.1"/>
    <property type="molecule type" value="Genomic_DNA"/>
</dbReference>
<comment type="caution">
    <text evidence="3">The sequence shown here is derived from an EMBL/GenBank/DDBJ whole genome shotgun (WGS) entry which is preliminary data.</text>
</comment>
<keyword evidence="2" id="KW-0472">Membrane</keyword>
<evidence type="ECO:0000256" key="2">
    <source>
        <dbReference type="SAM" id="Phobius"/>
    </source>
</evidence>
<dbReference type="Proteomes" id="UP000598271">
    <property type="component" value="Unassembled WGS sequence"/>
</dbReference>
<name>A0A8J3D585_9BACT</name>
<sequence>MKDEEIDDLFRRNADYLADEPVRGFDKDAFWQHLQTELPKKEERRKKPAAWWWAAASVLLAGIFGGIWWMQSPKLEVRTLAEQKTTTSRSVPYKATRPQTRIAEATSQIPAQGSKIEPATSSRRHGSGRRSEMPGERVYKQTIPPETPSPAMVAVELPAAERPIPIILPTPIEVVDPVASEKPAYRVVHINEIRERKQQEARSRSRLAVRVGLPSASQVTTQNDNKPLLNIPIQH</sequence>